<evidence type="ECO:0000256" key="1">
    <source>
        <dbReference type="SAM" id="SignalP"/>
    </source>
</evidence>
<dbReference type="Proteomes" id="UP000219564">
    <property type="component" value="Unassembled WGS sequence"/>
</dbReference>
<dbReference type="InterPro" id="IPR007540">
    <property type="entry name" value="Fimbrial_CS1-type"/>
</dbReference>
<dbReference type="Gene3D" id="2.60.40.2040">
    <property type="entry name" value="CFA/I fimbrial subunit E, pilin domain"/>
    <property type="match status" value="1"/>
</dbReference>
<accession>A0AAX2HAL4</accession>
<comment type="caution">
    <text evidence="2">The sequence shown here is derived from an EMBL/GenBank/DDBJ whole genome shotgun (WGS) entry which is preliminary data.</text>
</comment>
<evidence type="ECO:0000313" key="3">
    <source>
        <dbReference type="Proteomes" id="UP000219564"/>
    </source>
</evidence>
<dbReference type="GO" id="GO:0009289">
    <property type="term" value="C:pilus"/>
    <property type="evidence" value="ECO:0007669"/>
    <property type="project" value="InterPro"/>
</dbReference>
<keyword evidence="1" id="KW-0732">Signal</keyword>
<dbReference type="AlphaFoldDB" id="A0AAX2HAL4"/>
<feature type="chain" id="PRO_5043376614" description="Adhesin" evidence="1">
    <location>
        <begin position="23"/>
        <end position="165"/>
    </location>
</feature>
<dbReference type="EMBL" id="OBKZ01000039">
    <property type="protein sequence ID" value="SOB53714.1"/>
    <property type="molecule type" value="Genomic_DNA"/>
</dbReference>
<gene>
    <name evidence="2" type="ORF">PLUA15_440002</name>
</gene>
<protein>
    <recommendedName>
        <fullName evidence="4">Adhesin</fullName>
    </recommendedName>
</protein>
<evidence type="ECO:0008006" key="4">
    <source>
        <dbReference type="Google" id="ProtNLM"/>
    </source>
</evidence>
<sequence length="165" mass="17354">MLNKIVAASLFALTMGSTVAHAAGEASSLINIKATIPTKMFYVLPNDPEFGKDETLHYNPITGALSSLKQPFNVKNTDGSIHAYIEGGPASLFNGNPTQNIALATSFNGVTLTATPQEVVSDAASTPGTRADLVITPAALDEEHVGDYTASYTVIFDNVPRVVTQ</sequence>
<proteinExistence type="predicted"/>
<evidence type="ECO:0000313" key="2">
    <source>
        <dbReference type="EMBL" id="SOB53714.1"/>
    </source>
</evidence>
<name>A0AAX2HAL4_9PSED</name>
<reference evidence="2 3" key="1">
    <citation type="submission" date="2017-08" db="EMBL/GenBank/DDBJ databases">
        <authorList>
            <person name="Chaillou S."/>
        </authorList>
    </citation>
    <scope>NUCLEOTIDE SEQUENCE [LARGE SCALE GENOMIC DNA]</scope>
    <source>
        <strain evidence="2 3">MFPA15A1205</strain>
    </source>
</reference>
<dbReference type="RefSeq" id="WP_097192400.1">
    <property type="nucleotide sequence ID" value="NZ_JAAQXX010000012.1"/>
</dbReference>
<feature type="signal peptide" evidence="1">
    <location>
        <begin position="1"/>
        <end position="22"/>
    </location>
</feature>
<organism evidence="2 3">
    <name type="scientific">Pseudomonas lundensis</name>
    <dbReference type="NCBI Taxonomy" id="86185"/>
    <lineage>
        <taxon>Bacteria</taxon>
        <taxon>Pseudomonadati</taxon>
        <taxon>Pseudomonadota</taxon>
        <taxon>Gammaproteobacteria</taxon>
        <taxon>Pseudomonadales</taxon>
        <taxon>Pseudomonadaceae</taxon>
        <taxon>Pseudomonas</taxon>
    </lineage>
</organism>
<dbReference type="Pfam" id="PF04449">
    <property type="entry name" value="Fimbrial_CS1"/>
    <property type="match status" value="1"/>
</dbReference>